<evidence type="ECO:0000256" key="1">
    <source>
        <dbReference type="SAM" id="MobiDB-lite"/>
    </source>
</evidence>
<feature type="compositionally biased region" description="Polar residues" evidence="1">
    <location>
        <begin position="158"/>
        <end position="170"/>
    </location>
</feature>
<dbReference type="InterPro" id="IPR005607">
    <property type="entry name" value="BSD_dom"/>
</dbReference>
<sequence>MDFFKSVFSNDPQPSDSHTSPTSSPKSQSDDQDQHSPDTKPSLIPNSNVSTITNAWTFGSSLIKTLASKSESVIDTYRRDLEEFGSGLKKETAVIREVTSRAVKDLPTSLEAGAAVAQESLESVGQAIDSLGNTVSEIISHGKESILADDSDSELSETKQISNNQQNLNSKPYSRFDAQIRAIECDVNTYCEEPEDLKEYNEWKSGFLFGEKGEEVENLIEENGVIEEIYNEIVPSKVDRETFWSRYFYRIYKVKKAEEARAELVKRAISGEEEEDLSWDVDDDDYEDSDASKLKGGSKREIEEKVPSEKKVEYSEVESEEKSFKRENVDKKVVSESISENVVDEEVHLDESGSSGNELEAKSDEKAGSEGKTDNGGSCKDSDFSVVSSQPSLQEEEDLGWDEIEDIGSNDEIKVTASGSPNRADLHKRLSAAEEEEEEDLSWDIEDDDEPVKS</sequence>
<dbReference type="PANTHER" id="PTHR16019">
    <property type="entry name" value="SYNAPSE-ASSOCIATED PROTEIN"/>
    <property type="match status" value="1"/>
</dbReference>
<reference evidence="3" key="1">
    <citation type="submission" date="2019-08" db="EMBL/GenBank/DDBJ databases">
        <title>Reference gene set and small RNA set construction with multiple tissues from Davidia involucrata Baill.</title>
        <authorList>
            <person name="Yang H."/>
            <person name="Zhou C."/>
            <person name="Li G."/>
            <person name="Wang J."/>
            <person name="Gao P."/>
            <person name="Wang M."/>
            <person name="Wang R."/>
            <person name="Zhao Y."/>
        </authorList>
    </citation>
    <scope>NUCLEOTIDE SEQUENCE</scope>
    <source>
        <tissue evidence="3">Mixed with DoveR01_LX</tissue>
    </source>
</reference>
<feature type="domain" description="BSD" evidence="2">
    <location>
        <begin position="203"/>
        <end position="255"/>
    </location>
</feature>
<feature type="compositionally biased region" description="Acidic residues" evidence="1">
    <location>
        <begin position="274"/>
        <end position="289"/>
    </location>
</feature>
<dbReference type="EMBL" id="GHES01019997">
    <property type="protein sequence ID" value="MPA50556.1"/>
    <property type="molecule type" value="Transcribed_RNA"/>
</dbReference>
<accession>A0A5B7A4D4</accession>
<evidence type="ECO:0000259" key="2">
    <source>
        <dbReference type="PROSITE" id="PS50858"/>
    </source>
</evidence>
<evidence type="ECO:0000313" key="3">
    <source>
        <dbReference type="EMBL" id="MPA50556.1"/>
    </source>
</evidence>
<gene>
    <name evidence="3" type="ORF">Din_019997</name>
</gene>
<organism evidence="3">
    <name type="scientific">Davidia involucrata</name>
    <name type="common">Dove tree</name>
    <dbReference type="NCBI Taxonomy" id="16924"/>
    <lineage>
        <taxon>Eukaryota</taxon>
        <taxon>Viridiplantae</taxon>
        <taxon>Streptophyta</taxon>
        <taxon>Embryophyta</taxon>
        <taxon>Tracheophyta</taxon>
        <taxon>Spermatophyta</taxon>
        <taxon>Magnoliopsida</taxon>
        <taxon>eudicotyledons</taxon>
        <taxon>Gunneridae</taxon>
        <taxon>Pentapetalae</taxon>
        <taxon>asterids</taxon>
        <taxon>Cornales</taxon>
        <taxon>Nyssaceae</taxon>
        <taxon>Davidia</taxon>
    </lineage>
</organism>
<dbReference type="PANTHER" id="PTHR16019:SF25">
    <property type="entry name" value="BSD DOMAIN-CONTAINING PROTEIN 1-LIKE"/>
    <property type="match status" value="1"/>
</dbReference>
<feature type="region of interest" description="Disordered" evidence="1">
    <location>
        <begin position="274"/>
        <end position="454"/>
    </location>
</feature>
<feature type="compositionally biased region" description="Basic and acidic residues" evidence="1">
    <location>
        <begin position="28"/>
        <end position="38"/>
    </location>
</feature>
<dbReference type="PROSITE" id="PS50858">
    <property type="entry name" value="BSD"/>
    <property type="match status" value="1"/>
</dbReference>
<proteinExistence type="predicted"/>
<feature type="compositionally biased region" description="Low complexity" evidence="1">
    <location>
        <begin position="11"/>
        <end position="27"/>
    </location>
</feature>
<dbReference type="Gene3D" id="1.10.3970.10">
    <property type="entry name" value="BSD domain"/>
    <property type="match status" value="1"/>
</dbReference>
<dbReference type="InterPro" id="IPR035925">
    <property type="entry name" value="BSD_dom_sf"/>
</dbReference>
<dbReference type="Pfam" id="PF03909">
    <property type="entry name" value="BSD"/>
    <property type="match status" value="1"/>
</dbReference>
<feature type="compositionally biased region" description="Acidic residues" evidence="1">
    <location>
        <begin position="394"/>
        <end position="409"/>
    </location>
</feature>
<feature type="region of interest" description="Disordered" evidence="1">
    <location>
        <begin position="1"/>
        <end position="48"/>
    </location>
</feature>
<dbReference type="GO" id="GO:0005737">
    <property type="term" value="C:cytoplasm"/>
    <property type="evidence" value="ECO:0007669"/>
    <property type="project" value="TreeGrafter"/>
</dbReference>
<name>A0A5B7A4D4_DAVIN</name>
<dbReference type="AlphaFoldDB" id="A0A5B7A4D4"/>
<dbReference type="SMART" id="SM00751">
    <property type="entry name" value="BSD"/>
    <property type="match status" value="1"/>
</dbReference>
<feature type="region of interest" description="Disordered" evidence="1">
    <location>
        <begin position="150"/>
        <end position="170"/>
    </location>
</feature>
<feature type="compositionally biased region" description="Basic and acidic residues" evidence="1">
    <location>
        <begin position="290"/>
        <end position="334"/>
    </location>
</feature>
<dbReference type="InterPro" id="IPR051494">
    <property type="entry name" value="BSD_domain-containing"/>
</dbReference>
<protein>
    <submittedName>
        <fullName evidence="3">Putative BSD domain-containing protein 1-like</fullName>
    </submittedName>
</protein>
<dbReference type="SUPFAM" id="SSF140383">
    <property type="entry name" value="BSD domain-like"/>
    <property type="match status" value="1"/>
</dbReference>
<feature type="compositionally biased region" description="Basic and acidic residues" evidence="1">
    <location>
        <begin position="359"/>
        <end position="373"/>
    </location>
</feature>
<feature type="compositionally biased region" description="Acidic residues" evidence="1">
    <location>
        <begin position="433"/>
        <end position="454"/>
    </location>
</feature>